<accession>A0A3M2LZ78</accession>
<feature type="transmembrane region" description="Helical" evidence="6">
    <location>
        <begin position="56"/>
        <end position="76"/>
    </location>
</feature>
<dbReference type="PANTHER" id="PTHR42718">
    <property type="entry name" value="MAJOR FACILITATOR SUPERFAMILY MULTIDRUG TRANSPORTER MFSC"/>
    <property type="match status" value="1"/>
</dbReference>
<evidence type="ECO:0000313" key="7">
    <source>
        <dbReference type="EMBL" id="RMI42814.1"/>
    </source>
</evidence>
<dbReference type="OrthoDB" id="4325372at2"/>
<dbReference type="GO" id="GO:0016020">
    <property type="term" value="C:membrane"/>
    <property type="evidence" value="ECO:0007669"/>
    <property type="project" value="UniProtKB-SubCell"/>
</dbReference>
<protein>
    <recommendedName>
        <fullName evidence="9">MFS transporter</fullName>
    </recommendedName>
</protein>
<keyword evidence="4 6" id="KW-1133">Transmembrane helix</keyword>
<keyword evidence="8" id="KW-1185">Reference proteome</keyword>
<proteinExistence type="predicted"/>
<dbReference type="PANTHER" id="PTHR42718:SF9">
    <property type="entry name" value="MAJOR FACILITATOR SUPERFAMILY MULTIDRUG TRANSPORTER MFSC"/>
    <property type="match status" value="1"/>
</dbReference>
<dbReference type="Proteomes" id="UP000282674">
    <property type="component" value="Unassembled WGS sequence"/>
</dbReference>
<evidence type="ECO:0000313" key="8">
    <source>
        <dbReference type="Proteomes" id="UP000282674"/>
    </source>
</evidence>
<evidence type="ECO:0000256" key="2">
    <source>
        <dbReference type="ARBA" id="ARBA00022448"/>
    </source>
</evidence>
<keyword evidence="3 6" id="KW-0812">Transmembrane</keyword>
<reference evidence="7 8" key="1">
    <citation type="submission" date="2018-10" db="EMBL/GenBank/DDBJ databases">
        <title>Isolation from soil.</title>
        <authorList>
            <person name="Hu J."/>
        </authorList>
    </citation>
    <scope>NUCLEOTIDE SEQUENCE [LARGE SCALE GENOMIC DNA]</scope>
    <source>
        <strain evidence="7 8">NEAU-Ht49</strain>
    </source>
</reference>
<evidence type="ECO:0000256" key="5">
    <source>
        <dbReference type="ARBA" id="ARBA00023136"/>
    </source>
</evidence>
<organism evidence="7 8">
    <name type="scientific">Actinomadura harenae</name>
    <dbReference type="NCBI Taxonomy" id="2483351"/>
    <lineage>
        <taxon>Bacteria</taxon>
        <taxon>Bacillati</taxon>
        <taxon>Actinomycetota</taxon>
        <taxon>Actinomycetes</taxon>
        <taxon>Streptosporangiales</taxon>
        <taxon>Thermomonosporaceae</taxon>
        <taxon>Actinomadura</taxon>
    </lineage>
</organism>
<dbReference type="EMBL" id="RFFG01000030">
    <property type="protein sequence ID" value="RMI42814.1"/>
    <property type="molecule type" value="Genomic_DNA"/>
</dbReference>
<feature type="transmembrane region" description="Helical" evidence="6">
    <location>
        <begin position="20"/>
        <end position="44"/>
    </location>
</feature>
<dbReference type="SUPFAM" id="SSF103473">
    <property type="entry name" value="MFS general substrate transporter"/>
    <property type="match status" value="1"/>
</dbReference>
<dbReference type="Gene3D" id="1.20.1720.10">
    <property type="entry name" value="Multidrug resistance protein D"/>
    <property type="match status" value="1"/>
</dbReference>
<evidence type="ECO:0000256" key="1">
    <source>
        <dbReference type="ARBA" id="ARBA00004141"/>
    </source>
</evidence>
<dbReference type="AlphaFoldDB" id="A0A3M2LZ78"/>
<dbReference type="InterPro" id="IPR036259">
    <property type="entry name" value="MFS_trans_sf"/>
</dbReference>
<gene>
    <name evidence="7" type="ORF">EBO15_18420</name>
</gene>
<evidence type="ECO:0000256" key="3">
    <source>
        <dbReference type="ARBA" id="ARBA00022692"/>
    </source>
</evidence>
<name>A0A3M2LZ78_9ACTN</name>
<comment type="caution">
    <text evidence="7">The sequence shown here is derived from an EMBL/GenBank/DDBJ whole genome shotgun (WGS) entry which is preliminary data.</text>
</comment>
<evidence type="ECO:0000256" key="4">
    <source>
        <dbReference type="ARBA" id="ARBA00022989"/>
    </source>
</evidence>
<dbReference type="RefSeq" id="WP_122195635.1">
    <property type="nucleotide sequence ID" value="NZ_JBHSKC010000019.1"/>
</dbReference>
<evidence type="ECO:0000256" key="6">
    <source>
        <dbReference type="SAM" id="Phobius"/>
    </source>
</evidence>
<keyword evidence="5 6" id="KW-0472">Membrane</keyword>
<keyword evidence="2" id="KW-0813">Transport</keyword>
<comment type="subcellular location">
    <subcellularLocation>
        <location evidence="1">Membrane</location>
        <topology evidence="1">Multi-pass membrane protein</topology>
    </subcellularLocation>
</comment>
<sequence length="116" mass="11677">MNAPTETVGAGRAGFSGRRLWSLVVVSSAIVLDQSGLAVVNAALPDMGRDLAIPAATLQWAVTGYAVTFGGFLLLAGSAGARSSPSASPCSRPGRWPRRLCGRCGSAPTNAATCSG</sequence>
<evidence type="ECO:0008006" key="9">
    <source>
        <dbReference type="Google" id="ProtNLM"/>
    </source>
</evidence>